<sequence length="173" mass="19934">MSFIEELANAAKSNKIKYEMLVLLGRQVETELKLEEKFRELCNEVPTVVKEKKDVVEDLERLSDNHVAKETVCLGRRKNNICSLEMSCIEELANAAKSNKIKDEMLVLLGRQVETELKLKEKFRELCNEVPTVVKEKKDVVEDLERLSDNHVAKETVCLGRGKKYDLDKMTHL</sequence>
<name>A0A6L2MAU6_TANCI</name>
<dbReference type="AlphaFoldDB" id="A0A6L2MAU6"/>
<comment type="caution">
    <text evidence="1">The sequence shown here is derived from an EMBL/GenBank/DDBJ whole genome shotgun (WGS) entry which is preliminary data.</text>
</comment>
<organism evidence="1">
    <name type="scientific">Tanacetum cinerariifolium</name>
    <name type="common">Dalmatian daisy</name>
    <name type="synonym">Chrysanthemum cinerariifolium</name>
    <dbReference type="NCBI Taxonomy" id="118510"/>
    <lineage>
        <taxon>Eukaryota</taxon>
        <taxon>Viridiplantae</taxon>
        <taxon>Streptophyta</taxon>
        <taxon>Embryophyta</taxon>
        <taxon>Tracheophyta</taxon>
        <taxon>Spermatophyta</taxon>
        <taxon>Magnoliopsida</taxon>
        <taxon>eudicotyledons</taxon>
        <taxon>Gunneridae</taxon>
        <taxon>Pentapetalae</taxon>
        <taxon>asterids</taxon>
        <taxon>campanulids</taxon>
        <taxon>Asterales</taxon>
        <taxon>Asteraceae</taxon>
        <taxon>Asteroideae</taxon>
        <taxon>Anthemideae</taxon>
        <taxon>Anthemidinae</taxon>
        <taxon>Tanacetum</taxon>
    </lineage>
</organism>
<protein>
    <submittedName>
        <fullName evidence="1">Uncharacterized protein</fullName>
    </submittedName>
</protein>
<reference evidence="1" key="1">
    <citation type="journal article" date="2019" name="Sci. Rep.">
        <title>Draft genome of Tanacetum cinerariifolium, the natural source of mosquito coil.</title>
        <authorList>
            <person name="Yamashiro T."/>
            <person name="Shiraishi A."/>
            <person name="Satake H."/>
            <person name="Nakayama K."/>
        </authorList>
    </citation>
    <scope>NUCLEOTIDE SEQUENCE</scope>
</reference>
<evidence type="ECO:0000313" key="1">
    <source>
        <dbReference type="EMBL" id="GEU69694.1"/>
    </source>
</evidence>
<dbReference type="EMBL" id="BKCJ010005981">
    <property type="protein sequence ID" value="GEU69694.1"/>
    <property type="molecule type" value="Genomic_DNA"/>
</dbReference>
<accession>A0A6L2MAU6</accession>
<gene>
    <name evidence="1" type="ORF">Tci_041672</name>
</gene>
<proteinExistence type="predicted"/>